<gene>
    <name evidence="2" type="ORF">GBG18_03395</name>
    <name evidence="1" type="ORF">GBG19_08525</name>
</gene>
<reference evidence="3 4" key="1">
    <citation type="submission" date="2019-10" db="EMBL/GenBank/DDBJ databases">
        <title>Poseidonibacter ostreae sp. nov., isolated from the gut of the Ostrea denselamellosa.</title>
        <authorList>
            <person name="Choi A."/>
        </authorList>
    </citation>
    <scope>NUCLEOTIDE SEQUENCE [LARGE SCALE GENOMIC DNA]</scope>
    <source>
        <strain evidence="1 4">SJOD-M-33</strain>
        <strain evidence="2 3">SJOD-M-5</strain>
    </source>
</reference>
<evidence type="ECO:0000313" key="3">
    <source>
        <dbReference type="Proteomes" id="UP000461010"/>
    </source>
</evidence>
<evidence type="ECO:0000313" key="4">
    <source>
        <dbReference type="Proteomes" id="UP000472839"/>
    </source>
</evidence>
<keyword evidence="3" id="KW-1185">Reference proteome</keyword>
<protein>
    <submittedName>
        <fullName evidence="1">Uncharacterized protein</fullName>
    </submittedName>
</protein>
<organism evidence="1 4">
    <name type="scientific">Poseidonibacter ostreae</name>
    <dbReference type="NCBI Taxonomy" id="2654171"/>
    <lineage>
        <taxon>Bacteria</taxon>
        <taxon>Pseudomonadati</taxon>
        <taxon>Campylobacterota</taxon>
        <taxon>Epsilonproteobacteria</taxon>
        <taxon>Campylobacterales</taxon>
        <taxon>Arcobacteraceae</taxon>
        <taxon>Poseidonibacter</taxon>
    </lineage>
</organism>
<dbReference type="Proteomes" id="UP000472839">
    <property type="component" value="Unassembled WGS sequence"/>
</dbReference>
<name>A0A6L4WSE3_9BACT</name>
<dbReference type="EMBL" id="WFKK01000022">
    <property type="protein sequence ID" value="KAB7888645.1"/>
    <property type="molecule type" value="Genomic_DNA"/>
</dbReference>
<dbReference type="AlphaFoldDB" id="A0A6L4WSE3"/>
<dbReference type="Proteomes" id="UP000461010">
    <property type="component" value="Unassembled WGS sequence"/>
</dbReference>
<sequence>MSIYTAPFRQPSYILLNQKEHDLINANKQQGCKTLSYGYCKVCQKPLNFRYKELCSPCRNHLIRGTLFTQYTGDLRVIGDEWKKFYPLVTEHLVNQIDLIMNGKFKTKRYKAKTAKLLYIMDKYIKANGDIYSDVCYRRLRYYADSSSRDNLQLTLKIGKKIFEKII</sequence>
<dbReference type="EMBL" id="WFKJ01000006">
    <property type="protein sequence ID" value="KAB7892308.1"/>
    <property type="molecule type" value="Genomic_DNA"/>
</dbReference>
<accession>A0A6L4WSE3</accession>
<dbReference type="RefSeq" id="WP_152188412.1">
    <property type="nucleotide sequence ID" value="NZ_WFKI01000006.1"/>
</dbReference>
<proteinExistence type="predicted"/>
<evidence type="ECO:0000313" key="1">
    <source>
        <dbReference type="EMBL" id="KAB7888645.1"/>
    </source>
</evidence>
<evidence type="ECO:0000313" key="2">
    <source>
        <dbReference type="EMBL" id="KAB7892308.1"/>
    </source>
</evidence>
<comment type="caution">
    <text evidence="1">The sequence shown here is derived from an EMBL/GenBank/DDBJ whole genome shotgun (WGS) entry which is preliminary data.</text>
</comment>